<sequence length="297" mass="32503">MSIFKGSGVAIITPFNERGVDFKKLEELIEWQIESKTDAIVVCGTTGEASTMTEQEKKETIKFVVDLVNKRIPVIAGTGSNNTADAISMSIWAEKIGADGLLVITPYYNKTTQKGLVEHFKAIANSVTSPIVIYNVPSRTGMNINPATLLKLCIIPNIVAIKEASGNIGQIAQIKALCRNNLDIYSGNDDQVIPILSLGAIGVISVLANIIPTDIHNMCELYFNGEHAKALEIQLGYLPLNNAVFVETNPIPVKTAMNLMGMKVGPLRLPLCEMEENNLEFLKKELETYNIPLKEEN</sequence>
<evidence type="ECO:0000313" key="9">
    <source>
        <dbReference type="EMBL" id="MBU3158165.1"/>
    </source>
</evidence>
<dbReference type="PANTHER" id="PTHR12128:SF66">
    <property type="entry name" value="4-HYDROXY-2-OXOGLUTARATE ALDOLASE, MITOCHONDRIAL"/>
    <property type="match status" value="1"/>
</dbReference>
<feature type="binding site" evidence="6">
    <location>
        <position position="204"/>
    </location>
    <ligand>
        <name>pyruvate</name>
        <dbReference type="ChEBI" id="CHEBI:15361"/>
    </ligand>
</feature>
<evidence type="ECO:0000256" key="4">
    <source>
        <dbReference type="ARBA" id="ARBA00023239"/>
    </source>
</evidence>
<reference evidence="9 10" key="1">
    <citation type="submission" date="2021-06" db="EMBL/GenBank/DDBJ databases">
        <title>Clostridia strains as spoilage organisms.</title>
        <authorList>
            <person name="Wambui J."/>
            <person name="Stephan R."/>
            <person name="Stevens M.J.A."/>
        </authorList>
    </citation>
    <scope>NUCLEOTIDE SEQUENCE [LARGE SCALE GENOMIC DNA]</scope>
    <source>
        <strain evidence="9 10">DSM 14204</strain>
    </source>
</reference>
<keyword evidence="5 6" id="KW-0704">Schiff base</keyword>
<evidence type="ECO:0000256" key="3">
    <source>
        <dbReference type="ARBA" id="ARBA00022605"/>
    </source>
</evidence>
<dbReference type="PROSITE" id="PS00666">
    <property type="entry name" value="DHDPS_2"/>
    <property type="match status" value="1"/>
</dbReference>
<keyword evidence="2 6" id="KW-0963">Cytoplasm</keyword>
<dbReference type="HAMAP" id="MF_00418">
    <property type="entry name" value="DapA"/>
    <property type="match status" value="1"/>
</dbReference>
<keyword evidence="3 6" id="KW-0028">Amino-acid biosynthesis</keyword>
<comment type="caution">
    <text evidence="9">The sequence shown here is derived from an EMBL/GenBank/DDBJ whole genome shotgun (WGS) entry which is preliminary data.</text>
</comment>
<evidence type="ECO:0000313" key="10">
    <source>
        <dbReference type="Proteomes" id="UP000776252"/>
    </source>
</evidence>
<comment type="function">
    <text evidence="6">Catalyzes the condensation of (S)-aspartate-beta-semialdehyde [(S)-ASA] and pyruvate to 4-hydroxy-tetrahydrodipicolinate (HTPA).</text>
</comment>
<feature type="site" description="Part of a proton relay during catalysis" evidence="6">
    <location>
        <position position="45"/>
    </location>
</feature>
<dbReference type="InterPro" id="IPR002220">
    <property type="entry name" value="DapA-like"/>
</dbReference>
<keyword evidence="6" id="KW-0220">Diaminopimelate biosynthesis</keyword>
<dbReference type="SMART" id="SM01130">
    <property type="entry name" value="DHDPS"/>
    <property type="match status" value="1"/>
</dbReference>
<feature type="binding site" evidence="6">
    <location>
        <position position="46"/>
    </location>
    <ligand>
        <name>pyruvate</name>
        <dbReference type="ChEBI" id="CHEBI:15361"/>
    </ligand>
</feature>
<accession>A0ABS6BMJ9</accession>
<feature type="active site" description="Schiff-base intermediate with substrate" evidence="6">
    <location>
        <position position="162"/>
    </location>
</feature>
<dbReference type="InterPro" id="IPR020625">
    <property type="entry name" value="Schiff_base-form_aldolases_AS"/>
</dbReference>
<evidence type="ECO:0000256" key="6">
    <source>
        <dbReference type="HAMAP-Rule" id="MF_00418"/>
    </source>
</evidence>
<dbReference type="EC" id="4.3.3.7" evidence="6 7"/>
<keyword evidence="4 6" id="KW-0456">Lyase</keyword>
<evidence type="ECO:0000256" key="1">
    <source>
        <dbReference type="ARBA" id="ARBA00007592"/>
    </source>
</evidence>
<proteinExistence type="inferred from homology"/>
<dbReference type="EMBL" id="JAHLDV010000001">
    <property type="protein sequence ID" value="MBU3158165.1"/>
    <property type="molecule type" value="Genomic_DNA"/>
</dbReference>
<organism evidence="9 10">
    <name type="scientific">Clostridium frigoris</name>
    <dbReference type="NCBI Taxonomy" id="205327"/>
    <lineage>
        <taxon>Bacteria</taxon>
        <taxon>Bacillati</taxon>
        <taxon>Bacillota</taxon>
        <taxon>Clostridia</taxon>
        <taxon>Eubacteriales</taxon>
        <taxon>Clostridiaceae</taxon>
        <taxon>Clostridium</taxon>
    </lineage>
</organism>
<comment type="subunit">
    <text evidence="6">Homotetramer; dimer of dimers.</text>
</comment>
<keyword evidence="10" id="KW-1185">Reference proteome</keyword>
<gene>
    <name evidence="6 9" type="primary">dapA</name>
    <name evidence="9" type="ORF">KPL37_00060</name>
</gene>
<dbReference type="NCBIfam" id="TIGR00674">
    <property type="entry name" value="dapA"/>
    <property type="match status" value="1"/>
</dbReference>
<protein>
    <recommendedName>
        <fullName evidence="6 7">4-hydroxy-tetrahydrodipicolinate synthase</fullName>
        <shortName evidence="6">HTPA synthase</shortName>
        <ecNumber evidence="6 7">4.3.3.7</ecNumber>
    </recommendedName>
</protein>
<comment type="pathway">
    <text evidence="6">Amino-acid biosynthesis; L-lysine biosynthesis via DAP pathway; (S)-tetrahydrodipicolinate from L-aspartate: step 3/4.</text>
</comment>
<name>A0ABS6BMJ9_9CLOT</name>
<dbReference type="PIRSF" id="PIRSF001365">
    <property type="entry name" value="DHDPS"/>
    <property type="match status" value="1"/>
</dbReference>
<comment type="subcellular location">
    <subcellularLocation>
        <location evidence="6">Cytoplasm</location>
    </subcellularLocation>
</comment>
<comment type="caution">
    <text evidence="6">Was originally thought to be a dihydrodipicolinate synthase (DHDPS), catalyzing the condensation of (S)-aspartate-beta-semialdehyde [(S)-ASA] and pyruvate to dihydrodipicolinate (DHDP). However, it was shown in E.coli that the product of the enzymatic reaction is not dihydrodipicolinate but in fact (4S)-4-hydroxy-2,3,4,5-tetrahydro-(2S)-dipicolinic acid (HTPA), and that the consecutive dehydration reaction leading to DHDP is not spontaneous but catalyzed by DapB.</text>
</comment>
<evidence type="ECO:0000256" key="5">
    <source>
        <dbReference type="ARBA" id="ARBA00023270"/>
    </source>
</evidence>
<dbReference type="PROSITE" id="PS00665">
    <property type="entry name" value="DHDPS_1"/>
    <property type="match status" value="1"/>
</dbReference>
<dbReference type="InterPro" id="IPR005263">
    <property type="entry name" value="DapA"/>
</dbReference>
<dbReference type="Proteomes" id="UP000776252">
    <property type="component" value="Unassembled WGS sequence"/>
</dbReference>
<comment type="similarity">
    <text evidence="1 6 8">Belongs to the DapA family.</text>
</comment>
<evidence type="ECO:0000256" key="2">
    <source>
        <dbReference type="ARBA" id="ARBA00022490"/>
    </source>
</evidence>
<dbReference type="RefSeq" id="WP_216145105.1">
    <property type="nucleotide sequence ID" value="NZ_JAHLDV010000001.1"/>
</dbReference>
<dbReference type="GO" id="GO:0008840">
    <property type="term" value="F:4-hydroxy-tetrahydrodipicolinate synthase activity"/>
    <property type="evidence" value="ECO:0007669"/>
    <property type="project" value="UniProtKB-EC"/>
</dbReference>
<evidence type="ECO:0000256" key="7">
    <source>
        <dbReference type="NCBIfam" id="TIGR00674"/>
    </source>
</evidence>
<keyword evidence="6" id="KW-0457">Lysine biosynthesis</keyword>
<evidence type="ECO:0000256" key="8">
    <source>
        <dbReference type="PIRNR" id="PIRNR001365"/>
    </source>
</evidence>
<comment type="catalytic activity">
    <reaction evidence="6">
        <text>L-aspartate 4-semialdehyde + pyruvate = (2S,4S)-4-hydroxy-2,3,4,5-tetrahydrodipicolinate + H2O + H(+)</text>
        <dbReference type="Rhea" id="RHEA:34171"/>
        <dbReference type="ChEBI" id="CHEBI:15361"/>
        <dbReference type="ChEBI" id="CHEBI:15377"/>
        <dbReference type="ChEBI" id="CHEBI:15378"/>
        <dbReference type="ChEBI" id="CHEBI:67139"/>
        <dbReference type="ChEBI" id="CHEBI:537519"/>
        <dbReference type="EC" id="4.3.3.7"/>
    </reaction>
</comment>
<feature type="site" description="Part of a proton relay during catalysis" evidence="6">
    <location>
        <position position="108"/>
    </location>
</feature>
<feature type="active site" description="Proton donor/acceptor" evidence="6">
    <location>
        <position position="134"/>
    </location>
</feature>
<dbReference type="CDD" id="cd00950">
    <property type="entry name" value="DHDPS"/>
    <property type="match status" value="1"/>
</dbReference>
<dbReference type="InterPro" id="IPR020624">
    <property type="entry name" value="Schiff_base-form_aldolases_CS"/>
</dbReference>
<dbReference type="PANTHER" id="PTHR12128">
    <property type="entry name" value="DIHYDRODIPICOLINATE SYNTHASE"/>
    <property type="match status" value="1"/>
</dbReference>
<dbReference type="Pfam" id="PF00701">
    <property type="entry name" value="DHDPS"/>
    <property type="match status" value="1"/>
</dbReference>